<dbReference type="RefSeq" id="WP_015557161.1">
    <property type="nucleotide sequence ID" value="NC_021038.1"/>
</dbReference>
<evidence type="ECO:0000256" key="5">
    <source>
        <dbReference type="HAMAP-Rule" id="MF_02120"/>
    </source>
</evidence>
<dbReference type="PANTHER" id="PTHR43727:SF2">
    <property type="entry name" value="GROUP IV DECARBOXYLASE"/>
    <property type="match status" value="1"/>
</dbReference>
<comment type="cofactor">
    <cofactor evidence="1 5 7 8">
        <name>pyridoxal 5'-phosphate</name>
        <dbReference type="ChEBI" id="CHEBI:597326"/>
    </cofactor>
</comment>
<dbReference type="Gene3D" id="2.40.37.10">
    <property type="entry name" value="Lyase, Ornithine Decarboxylase, Chain A, domain 1"/>
    <property type="match status" value="1"/>
</dbReference>
<proteinExistence type="inferred from homology"/>
<feature type="binding site" evidence="5">
    <location>
        <position position="353"/>
    </location>
    <ligand>
        <name>substrate</name>
    </ligand>
</feature>
<dbReference type="GO" id="GO:0030170">
    <property type="term" value="F:pyridoxal phosphate binding"/>
    <property type="evidence" value="ECO:0007669"/>
    <property type="project" value="UniProtKB-UniRule"/>
</dbReference>
<comment type="pathway">
    <text evidence="5 8">Amino-acid biosynthesis; L-lysine biosynthesis via DAP pathway; L-lysine from DL-2,6-diaminopimelate: step 1/1.</text>
</comment>
<feature type="binding site" evidence="5">
    <location>
        <begin position="279"/>
        <end position="282"/>
    </location>
    <ligand>
        <name>pyridoxal 5'-phosphate</name>
        <dbReference type="ChEBI" id="CHEBI:597326"/>
    </ligand>
</feature>
<evidence type="ECO:0000256" key="1">
    <source>
        <dbReference type="ARBA" id="ARBA00001933"/>
    </source>
</evidence>
<sequence length="428" mass="46435">MAHLLWGGADCVELARSFGTPLYVLDEAVIRARCAEVRRDFLSRWPGTDACYASKAFVTRAMARIVDQEGLGLDVVSLGELRTALSAGFPPERIELHGNAKSEVELRTALEVGVGRIVVDSLMELDVLADLAEEMGPAGADPAARRAGGFRQHARLHRHGRVGSKFGLPLEGDLLFEAVRRGMARSGLDLLGLHFHVGSQLFEPDAHLRSLVRVLEAAAELRARLGFELRELNFGGGYGARSNPSESHVPIALFTDAMMGALERECATRGLKRPVASIEAGRWIVSEAGITLYRVEVVKELPGLTYVAVDGGMADNPRRPLYGAVYEAVSAERPDAVADRSGSRVSVVGRCCESGDVLIEDARLPALRRGEVLAVFNTGAYTFSMASNYNRLCRPAVVLVRDGRADLIVRRETPEDLLAGDEIPDRLV</sequence>
<dbReference type="PRINTS" id="PR01179">
    <property type="entry name" value="ODADCRBXLASE"/>
</dbReference>
<dbReference type="KEGG" id="sbr:SY1_23680"/>
<evidence type="ECO:0000256" key="8">
    <source>
        <dbReference type="RuleBase" id="RU003738"/>
    </source>
</evidence>
<feature type="binding site" evidence="5">
    <location>
        <position position="318"/>
    </location>
    <ligand>
        <name>substrate</name>
    </ligand>
</feature>
<comment type="function">
    <text evidence="5">Specifically catalyzes the decarboxylation of meso-diaminopimelate (meso-DAP) to L-lysine.</text>
</comment>
<dbReference type="PANTHER" id="PTHR43727">
    <property type="entry name" value="DIAMINOPIMELATE DECARBOXYLASE"/>
    <property type="match status" value="1"/>
</dbReference>
<evidence type="ECO:0000256" key="2">
    <source>
        <dbReference type="ARBA" id="ARBA00022793"/>
    </source>
</evidence>
<dbReference type="InterPro" id="IPR022653">
    <property type="entry name" value="De-COase2_pyr-phos_BS"/>
</dbReference>
<feature type="binding site" evidence="5">
    <location>
        <position position="322"/>
    </location>
    <ligand>
        <name>substrate</name>
    </ligand>
</feature>
<dbReference type="InterPro" id="IPR009006">
    <property type="entry name" value="Ala_racemase/Decarboxylase_C"/>
</dbReference>
<dbReference type="InterPro" id="IPR029066">
    <property type="entry name" value="PLP-binding_barrel"/>
</dbReference>
<comment type="similarity">
    <text evidence="5">Belongs to the Orn/Lys/Arg decarboxylase class-II family. LysA subfamily.</text>
</comment>
<gene>
    <name evidence="5" type="primary">lysA</name>
    <name evidence="10" type="ORF">SY1_23680</name>
</gene>
<feature type="binding site" evidence="5">
    <location>
        <position position="282"/>
    </location>
    <ligand>
        <name>substrate</name>
    </ligand>
</feature>
<evidence type="ECO:0000256" key="7">
    <source>
        <dbReference type="PIRSR" id="PIRSR600183-50"/>
    </source>
</evidence>
<comment type="catalytic activity">
    <reaction evidence="5 8">
        <text>meso-2,6-diaminopimelate + H(+) = L-lysine + CO2</text>
        <dbReference type="Rhea" id="RHEA:15101"/>
        <dbReference type="ChEBI" id="CHEBI:15378"/>
        <dbReference type="ChEBI" id="CHEBI:16526"/>
        <dbReference type="ChEBI" id="CHEBI:32551"/>
        <dbReference type="ChEBI" id="CHEBI:57791"/>
        <dbReference type="EC" id="4.1.1.20"/>
    </reaction>
</comment>
<dbReference type="HAMAP" id="MF_02120">
    <property type="entry name" value="LysA"/>
    <property type="match status" value="1"/>
</dbReference>
<dbReference type="Gene3D" id="3.20.20.10">
    <property type="entry name" value="Alanine racemase"/>
    <property type="match status" value="1"/>
</dbReference>
<accession>A0AB94IZ37</accession>
<comment type="subunit">
    <text evidence="5">Homodimer.</text>
</comment>
<evidence type="ECO:0000313" key="11">
    <source>
        <dbReference type="Proteomes" id="UP000008957"/>
    </source>
</evidence>
<dbReference type="InterPro" id="IPR002986">
    <property type="entry name" value="DAP_deCOOHase_LysA"/>
</dbReference>
<dbReference type="GO" id="GO:0009089">
    <property type="term" value="P:lysine biosynthetic process via diaminopimelate"/>
    <property type="evidence" value="ECO:0007669"/>
    <property type="project" value="UniProtKB-UniRule"/>
</dbReference>
<dbReference type="InterPro" id="IPR000183">
    <property type="entry name" value="Orn/DAP/Arg_de-COase"/>
</dbReference>
<evidence type="ECO:0000259" key="9">
    <source>
        <dbReference type="Pfam" id="PF02784"/>
    </source>
</evidence>
<feature type="binding site" evidence="5">
    <location>
        <position position="237"/>
    </location>
    <ligand>
        <name>pyridoxal 5'-phosphate</name>
        <dbReference type="ChEBI" id="CHEBI:597326"/>
    </ligand>
</feature>
<dbReference type="FunFam" id="3.20.20.10:FF:000003">
    <property type="entry name" value="Diaminopimelate decarboxylase"/>
    <property type="match status" value="1"/>
</dbReference>
<dbReference type="PROSITE" id="PS00878">
    <property type="entry name" value="ODR_DC_2_1"/>
    <property type="match status" value="1"/>
</dbReference>
<evidence type="ECO:0000313" key="10">
    <source>
        <dbReference type="EMBL" id="CBL29015.1"/>
    </source>
</evidence>
<organism evidence="10 11">
    <name type="scientific">Fretibacterium fastidiosum</name>
    <dbReference type="NCBI Taxonomy" id="651822"/>
    <lineage>
        <taxon>Bacteria</taxon>
        <taxon>Thermotogati</taxon>
        <taxon>Synergistota</taxon>
        <taxon>Synergistia</taxon>
        <taxon>Synergistales</taxon>
        <taxon>Aminobacteriaceae</taxon>
        <taxon>Fretibacterium</taxon>
    </lineage>
</organism>
<dbReference type="NCBIfam" id="TIGR01048">
    <property type="entry name" value="lysA"/>
    <property type="match status" value="1"/>
</dbReference>
<keyword evidence="5" id="KW-0028">Amino-acid biosynthesis</keyword>
<name>A0AB94IZ37_9BACT</name>
<evidence type="ECO:0000256" key="4">
    <source>
        <dbReference type="ARBA" id="ARBA00023239"/>
    </source>
</evidence>
<dbReference type="EMBL" id="FP929056">
    <property type="protein sequence ID" value="CBL29015.1"/>
    <property type="molecule type" value="Genomic_DNA"/>
</dbReference>
<dbReference type="SUPFAM" id="SSF51419">
    <property type="entry name" value="PLP-binding barrel"/>
    <property type="match status" value="1"/>
</dbReference>
<reference evidence="11" key="1">
    <citation type="submission" date="2010-03" db="EMBL/GenBank/DDBJ databases">
        <title>The genome sequence of Synergistetes sp. SGP1.</title>
        <authorList>
            <consortium name="metaHIT consortium -- http://www.metahit.eu/"/>
            <person name="Pajon A."/>
            <person name="Turner K."/>
            <person name="Parkhill J."/>
            <person name="Wade W."/>
            <person name="Vartoukian S."/>
        </authorList>
    </citation>
    <scope>NUCLEOTIDE SEQUENCE [LARGE SCALE GENOMIC DNA]</scope>
    <source>
        <strain evidence="11">SGP1</strain>
    </source>
</reference>
<reference evidence="10 11" key="2">
    <citation type="submission" date="2010-03" db="EMBL/GenBank/DDBJ databases">
        <authorList>
            <person name="Pajon A."/>
        </authorList>
    </citation>
    <scope>NUCLEOTIDE SEQUENCE [LARGE SCALE GENOMIC DNA]</scope>
    <source>
        <strain evidence="10 11">SGP1</strain>
    </source>
</reference>
<evidence type="ECO:0000256" key="6">
    <source>
        <dbReference type="NCBIfam" id="TIGR01048"/>
    </source>
</evidence>
<dbReference type="EC" id="4.1.1.20" evidence="5 6"/>
<dbReference type="GO" id="GO:0008836">
    <property type="term" value="F:diaminopimelate decarboxylase activity"/>
    <property type="evidence" value="ECO:0007669"/>
    <property type="project" value="UniProtKB-UniRule"/>
</dbReference>
<dbReference type="CDD" id="cd06828">
    <property type="entry name" value="PLPDE_III_DapDC"/>
    <property type="match status" value="1"/>
</dbReference>
<feature type="modified residue" description="N6-(pyridoxal phosphate)lysine" evidence="5 7">
    <location>
        <position position="55"/>
    </location>
</feature>
<feature type="binding site" evidence="5">
    <location>
        <position position="381"/>
    </location>
    <ligand>
        <name>pyridoxal 5'-phosphate</name>
        <dbReference type="ChEBI" id="CHEBI:597326"/>
    </ligand>
</feature>
<keyword evidence="11" id="KW-1185">Reference proteome</keyword>
<dbReference type="Pfam" id="PF02784">
    <property type="entry name" value="Orn_Arg_deC_N"/>
    <property type="match status" value="1"/>
</dbReference>
<feature type="domain" description="Orn/DAP/Arg decarboxylase 2 N-terminal" evidence="9">
    <location>
        <begin position="35"/>
        <end position="286"/>
    </location>
</feature>
<dbReference type="PRINTS" id="PR01181">
    <property type="entry name" value="DAPDCRBXLASE"/>
</dbReference>
<protein>
    <recommendedName>
        <fullName evidence="5 6">Diaminopimelate decarboxylase</fullName>
        <shortName evidence="5">DAP decarboxylase</shortName>
        <shortName evidence="5">DAPDC</shortName>
        <ecNumber evidence="5 6">4.1.1.20</ecNumber>
    </recommendedName>
</protein>
<keyword evidence="2 5" id="KW-0210">Decarboxylase</keyword>
<dbReference type="AlphaFoldDB" id="A0AB94IZ37"/>
<keyword evidence="4 5" id="KW-0456">Lyase</keyword>
<keyword evidence="5 8" id="KW-0457">Lysine biosynthesis</keyword>
<keyword evidence="3 5" id="KW-0663">Pyridoxal phosphate</keyword>
<dbReference type="Proteomes" id="UP000008957">
    <property type="component" value="Chromosome"/>
</dbReference>
<feature type="binding site" evidence="5">
    <location>
        <position position="381"/>
    </location>
    <ligand>
        <name>substrate</name>
    </ligand>
</feature>
<evidence type="ECO:0000256" key="3">
    <source>
        <dbReference type="ARBA" id="ARBA00022898"/>
    </source>
</evidence>
<dbReference type="SUPFAM" id="SSF50621">
    <property type="entry name" value="Alanine racemase C-terminal domain-like"/>
    <property type="match status" value="1"/>
</dbReference>
<feature type="active site" description="Proton donor" evidence="7">
    <location>
        <position position="352"/>
    </location>
</feature>
<dbReference type="InterPro" id="IPR022644">
    <property type="entry name" value="De-COase2_N"/>
</dbReference>